<evidence type="ECO:0000313" key="12">
    <source>
        <dbReference type="Proteomes" id="UP000051296"/>
    </source>
</evidence>
<dbReference type="EMBL" id="JQAX01000005">
    <property type="protein sequence ID" value="KRN30859.1"/>
    <property type="molecule type" value="Genomic_DNA"/>
</dbReference>
<keyword evidence="8 11" id="KW-0067">ATP-binding</keyword>
<keyword evidence="4" id="KW-0963">Cytoplasm</keyword>
<dbReference type="FunCoup" id="A0A0R2FTC0">
    <property type="interactions" value="316"/>
</dbReference>
<protein>
    <recommendedName>
        <fullName evidence="3">tRNA threonylcarbamoyladenosine biosynthesis protein TsaE</fullName>
    </recommendedName>
    <alternativeName>
        <fullName evidence="10">t(6)A37 threonylcarbamoyladenosine biosynthesis protein TsaE</fullName>
    </alternativeName>
</protein>
<dbReference type="GO" id="GO:0005737">
    <property type="term" value="C:cytoplasm"/>
    <property type="evidence" value="ECO:0007669"/>
    <property type="project" value="UniProtKB-SubCell"/>
</dbReference>
<dbReference type="PANTHER" id="PTHR33540">
    <property type="entry name" value="TRNA THREONYLCARBAMOYLADENOSINE BIOSYNTHESIS PROTEIN TSAE"/>
    <property type="match status" value="1"/>
</dbReference>
<keyword evidence="7" id="KW-0547">Nucleotide-binding</keyword>
<dbReference type="SUPFAM" id="SSF52540">
    <property type="entry name" value="P-loop containing nucleoside triphosphate hydrolases"/>
    <property type="match status" value="1"/>
</dbReference>
<dbReference type="NCBIfam" id="TIGR00150">
    <property type="entry name" value="T6A_YjeE"/>
    <property type="match status" value="1"/>
</dbReference>
<dbReference type="eggNOG" id="COG0802">
    <property type="taxonomic scope" value="Bacteria"/>
</dbReference>
<organism evidence="11 12">
    <name type="scientific">Weissella halotolerans DSM 20190</name>
    <dbReference type="NCBI Taxonomy" id="1123500"/>
    <lineage>
        <taxon>Bacteria</taxon>
        <taxon>Bacillati</taxon>
        <taxon>Bacillota</taxon>
        <taxon>Bacilli</taxon>
        <taxon>Lactobacillales</taxon>
        <taxon>Lactobacillaceae</taxon>
        <taxon>Weissella</taxon>
    </lineage>
</organism>
<evidence type="ECO:0000256" key="6">
    <source>
        <dbReference type="ARBA" id="ARBA00022723"/>
    </source>
</evidence>
<dbReference type="InterPro" id="IPR027417">
    <property type="entry name" value="P-loop_NTPase"/>
</dbReference>
<keyword evidence="9" id="KW-0460">Magnesium</keyword>
<comment type="caution">
    <text evidence="11">The sequence shown here is derived from an EMBL/GenBank/DDBJ whole genome shotgun (WGS) entry which is preliminary data.</text>
</comment>
<dbReference type="PATRIC" id="fig|1123500.6.peg.1285"/>
<dbReference type="GO" id="GO:0005524">
    <property type="term" value="F:ATP binding"/>
    <property type="evidence" value="ECO:0007669"/>
    <property type="project" value="UniProtKB-KW"/>
</dbReference>
<evidence type="ECO:0000256" key="8">
    <source>
        <dbReference type="ARBA" id="ARBA00022840"/>
    </source>
</evidence>
<evidence type="ECO:0000256" key="3">
    <source>
        <dbReference type="ARBA" id="ARBA00019010"/>
    </source>
</evidence>
<evidence type="ECO:0000256" key="7">
    <source>
        <dbReference type="ARBA" id="ARBA00022741"/>
    </source>
</evidence>
<keyword evidence="5" id="KW-0819">tRNA processing</keyword>
<reference evidence="11 12" key="1">
    <citation type="journal article" date="2015" name="Genome Announc.">
        <title>Expanding the biotechnology potential of lactobacilli through comparative genomics of 213 strains and associated genera.</title>
        <authorList>
            <person name="Sun Z."/>
            <person name="Harris H.M."/>
            <person name="McCann A."/>
            <person name="Guo C."/>
            <person name="Argimon S."/>
            <person name="Zhang W."/>
            <person name="Yang X."/>
            <person name="Jeffery I.B."/>
            <person name="Cooney J.C."/>
            <person name="Kagawa T.F."/>
            <person name="Liu W."/>
            <person name="Song Y."/>
            <person name="Salvetti E."/>
            <person name="Wrobel A."/>
            <person name="Rasinkangas P."/>
            <person name="Parkhill J."/>
            <person name="Rea M.C."/>
            <person name="O'Sullivan O."/>
            <person name="Ritari J."/>
            <person name="Douillard F.P."/>
            <person name="Paul Ross R."/>
            <person name="Yang R."/>
            <person name="Briner A.E."/>
            <person name="Felis G.E."/>
            <person name="de Vos W.M."/>
            <person name="Barrangou R."/>
            <person name="Klaenhammer T.R."/>
            <person name="Caufield P.W."/>
            <person name="Cui Y."/>
            <person name="Zhang H."/>
            <person name="O'Toole P.W."/>
        </authorList>
    </citation>
    <scope>NUCLEOTIDE SEQUENCE [LARGE SCALE GENOMIC DNA]</scope>
    <source>
        <strain evidence="11 12">DSM 20190</strain>
    </source>
</reference>
<accession>A0A0R2FTC0</accession>
<evidence type="ECO:0000256" key="5">
    <source>
        <dbReference type="ARBA" id="ARBA00022694"/>
    </source>
</evidence>
<evidence type="ECO:0000313" key="11">
    <source>
        <dbReference type="EMBL" id="KRN30859.1"/>
    </source>
</evidence>
<evidence type="ECO:0000256" key="9">
    <source>
        <dbReference type="ARBA" id="ARBA00022842"/>
    </source>
</evidence>
<evidence type="ECO:0000256" key="2">
    <source>
        <dbReference type="ARBA" id="ARBA00007599"/>
    </source>
</evidence>
<dbReference type="GO" id="GO:0046872">
    <property type="term" value="F:metal ion binding"/>
    <property type="evidence" value="ECO:0007669"/>
    <property type="project" value="UniProtKB-KW"/>
</dbReference>
<dbReference type="Pfam" id="PF02367">
    <property type="entry name" value="TsaE"/>
    <property type="match status" value="1"/>
</dbReference>
<evidence type="ECO:0000256" key="4">
    <source>
        <dbReference type="ARBA" id="ARBA00022490"/>
    </source>
</evidence>
<comment type="subcellular location">
    <subcellularLocation>
        <location evidence="1">Cytoplasm</location>
    </subcellularLocation>
</comment>
<evidence type="ECO:0000256" key="1">
    <source>
        <dbReference type="ARBA" id="ARBA00004496"/>
    </source>
</evidence>
<dbReference type="Gene3D" id="3.40.50.300">
    <property type="entry name" value="P-loop containing nucleotide triphosphate hydrolases"/>
    <property type="match status" value="1"/>
</dbReference>
<dbReference type="GO" id="GO:0002949">
    <property type="term" value="P:tRNA threonylcarbamoyladenosine modification"/>
    <property type="evidence" value="ECO:0007669"/>
    <property type="project" value="InterPro"/>
</dbReference>
<dbReference type="AlphaFoldDB" id="A0A0R2FTC0"/>
<name>A0A0R2FTC0_9LACO</name>
<dbReference type="InterPro" id="IPR003442">
    <property type="entry name" value="T6A_TsaE"/>
</dbReference>
<proteinExistence type="inferred from homology"/>
<keyword evidence="12" id="KW-1185">Reference proteome</keyword>
<gene>
    <name evidence="11" type="ORF">IV68_GL001287</name>
</gene>
<sequence length="146" mass="16311">MQLAQIVQAGDTILLNGDLGVGKTTFTQGFARQLGIKRPIKSPTFTLVREYQTVNFPLYHLDVYRLGEEGGAQDLGLDEYFGGDGVALVEWSQYISSELPSDRLEISITRWAANPTSNKRLFTVSAQGETARQRLEEWEATLEIDN</sequence>
<dbReference type="STRING" id="1123500.GCA_000420365_01266"/>
<dbReference type="PANTHER" id="PTHR33540:SF2">
    <property type="entry name" value="TRNA THREONYLCARBAMOYLADENOSINE BIOSYNTHESIS PROTEIN TSAE"/>
    <property type="match status" value="1"/>
</dbReference>
<dbReference type="Proteomes" id="UP000051296">
    <property type="component" value="Unassembled WGS sequence"/>
</dbReference>
<dbReference type="InParanoid" id="A0A0R2FTC0"/>
<comment type="similarity">
    <text evidence="2">Belongs to the TsaE family.</text>
</comment>
<keyword evidence="6" id="KW-0479">Metal-binding</keyword>
<evidence type="ECO:0000256" key="10">
    <source>
        <dbReference type="ARBA" id="ARBA00032441"/>
    </source>
</evidence>